<dbReference type="EMBL" id="CP104143">
    <property type="protein sequence ID" value="UWU13432.1"/>
    <property type="molecule type" value="Genomic_DNA"/>
</dbReference>
<organism evidence="3 6">
    <name type="scientific">Rhizobium sullae</name>
    <name type="common">Rhizobium hedysari</name>
    <dbReference type="NCBI Taxonomy" id="50338"/>
    <lineage>
        <taxon>Bacteria</taxon>
        <taxon>Pseudomonadati</taxon>
        <taxon>Pseudomonadota</taxon>
        <taxon>Alphaproteobacteria</taxon>
        <taxon>Hyphomicrobiales</taxon>
        <taxon>Rhizobiaceae</taxon>
        <taxon>Rhizobium/Agrobacterium group</taxon>
        <taxon>Rhizobium</taxon>
    </lineage>
</organism>
<feature type="transmembrane region" description="Helical" evidence="1">
    <location>
        <begin position="16"/>
        <end position="36"/>
    </location>
</feature>
<keyword evidence="1" id="KW-0472">Membrane</keyword>
<reference evidence="4 7" key="3">
    <citation type="submission" date="2019-03" db="EMBL/GenBank/DDBJ databases">
        <title>Genomic Encyclopedia of Type Strains, Phase IV (KMG-V): Genome sequencing to study the core and pangenomes of soil and plant-associated prokaryotes.</title>
        <authorList>
            <person name="Whitman W."/>
        </authorList>
    </citation>
    <scope>NUCLEOTIDE SEQUENCE [LARGE SCALE GENOMIC DNA]</scope>
    <source>
        <strain evidence="4 7">Hc14</strain>
    </source>
</reference>
<evidence type="ECO:0000256" key="1">
    <source>
        <dbReference type="SAM" id="Phobius"/>
    </source>
</evidence>
<evidence type="ECO:0000313" key="8">
    <source>
        <dbReference type="Proteomes" id="UP001060123"/>
    </source>
</evidence>
<reference evidence="5" key="4">
    <citation type="submission" date="2022-09" db="EMBL/GenBank/DDBJ databases">
        <title>Australian commercial rhizobial inoculants.</title>
        <authorList>
            <person name="Kohlmeier M.G."/>
            <person name="O'Hara G.W."/>
            <person name="Colombi E."/>
            <person name="Ramsay J.P."/>
            <person name="Terpolilli J."/>
        </authorList>
    </citation>
    <scope>NUCLEOTIDE SEQUENCE</scope>
    <source>
        <strain evidence="5">WSM1592</strain>
    </source>
</reference>
<feature type="transmembrane region" description="Helical" evidence="1">
    <location>
        <begin position="127"/>
        <end position="145"/>
    </location>
</feature>
<evidence type="ECO:0000313" key="7">
    <source>
        <dbReference type="Proteomes" id="UP000294576"/>
    </source>
</evidence>
<evidence type="ECO:0000313" key="3">
    <source>
        <dbReference type="EMBL" id="PKA41723.1"/>
    </source>
</evidence>
<dbReference type="STRING" id="1041146.GCA_000427985_00719"/>
<dbReference type="Pfam" id="PF07331">
    <property type="entry name" value="TctB"/>
    <property type="match status" value="1"/>
</dbReference>
<sequence>MSRGNAPLATKRRPDWAALIIAICLFVVAAVMLWDATHMRAIAQYARIGPATAPKVVAFGLIGLGIWTVFEALRGDFSERERQEVAPVIWIVAGLAAQMLLLKTAGFSIATGILFAFTARGFGRRKLWLSIPFGIVFSFIVWAIFSQLLQLTLPAGPLERLFF</sequence>
<name>A0A2N0D6J0_RHISU</name>
<keyword evidence="1" id="KW-1133">Transmembrane helix</keyword>
<feature type="domain" description="DUF1468" evidence="2">
    <location>
        <begin position="20"/>
        <end position="154"/>
    </location>
</feature>
<protein>
    <submittedName>
        <fullName evidence="4">Putative tricarboxylic transport membrane protein</fullName>
    </submittedName>
    <submittedName>
        <fullName evidence="3">Tripartite tricarboxylate transporter TctB family protein</fullName>
    </submittedName>
</protein>
<dbReference type="RefSeq" id="WP_027508011.1">
    <property type="nucleotide sequence ID" value="NZ_CP104143.1"/>
</dbReference>
<dbReference type="Proteomes" id="UP000232164">
    <property type="component" value="Unassembled WGS sequence"/>
</dbReference>
<reference evidence="3 6" key="1">
    <citation type="submission" date="2017-11" db="EMBL/GenBank/DDBJ databases">
        <authorList>
            <person name="Han C.G."/>
        </authorList>
    </citation>
    <scope>NUCLEOTIDE SEQUENCE [LARGE SCALE GENOMIC DNA]</scope>
    <source>
        <strain evidence="3 6">HCNT1</strain>
    </source>
</reference>
<evidence type="ECO:0000313" key="5">
    <source>
        <dbReference type="EMBL" id="UWU13432.1"/>
    </source>
</evidence>
<feature type="transmembrane region" description="Helical" evidence="1">
    <location>
        <begin position="90"/>
        <end position="115"/>
    </location>
</feature>
<proteinExistence type="predicted"/>
<accession>A0A2N0D6J0</accession>
<dbReference type="EMBL" id="PIQN01000016">
    <property type="protein sequence ID" value="PKA41723.1"/>
    <property type="molecule type" value="Genomic_DNA"/>
</dbReference>
<keyword evidence="1" id="KW-0812">Transmembrane</keyword>
<dbReference type="Proteomes" id="UP000294576">
    <property type="component" value="Unassembled WGS sequence"/>
</dbReference>
<feature type="transmembrane region" description="Helical" evidence="1">
    <location>
        <begin position="48"/>
        <end position="70"/>
    </location>
</feature>
<dbReference type="Proteomes" id="UP001060123">
    <property type="component" value="Chromosome"/>
</dbReference>
<reference evidence="3 6" key="2">
    <citation type="submission" date="2017-12" db="EMBL/GenBank/DDBJ databases">
        <title>Genome sequence of Rhizobium sullae HCNT1 isolated from Sulla coronaria nodules and featuring peculiar denitrification phenotypes.</title>
        <authorList>
            <person name="De Diego-Diaz B."/>
            <person name="Treu L."/>
            <person name="Campanaro S."/>
            <person name="Da Silva Duarte V."/>
            <person name="Basaglia M."/>
            <person name="Favaro L."/>
            <person name="Casella S."/>
            <person name="Squartini A."/>
        </authorList>
    </citation>
    <scope>NUCLEOTIDE SEQUENCE [LARGE SCALE GENOMIC DNA]</scope>
    <source>
        <strain evidence="3 6">HCNT1</strain>
    </source>
</reference>
<dbReference type="AlphaFoldDB" id="A0A2N0D6J0"/>
<dbReference type="InterPro" id="IPR009936">
    <property type="entry name" value="DUF1468"/>
</dbReference>
<evidence type="ECO:0000313" key="6">
    <source>
        <dbReference type="Proteomes" id="UP000232164"/>
    </source>
</evidence>
<evidence type="ECO:0000313" key="4">
    <source>
        <dbReference type="EMBL" id="TCU15795.1"/>
    </source>
</evidence>
<keyword evidence="8" id="KW-1185">Reference proteome</keyword>
<dbReference type="EMBL" id="SMBH01000006">
    <property type="protein sequence ID" value="TCU15795.1"/>
    <property type="molecule type" value="Genomic_DNA"/>
</dbReference>
<evidence type="ECO:0000259" key="2">
    <source>
        <dbReference type="Pfam" id="PF07331"/>
    </source>
</evidence>
<gene>
    <name evidence="3" type="ORF">CWR43_20440</name>
    <name evidence="4" type="ORF">EV132_106137</name>
    <name evidence="5" type="ORF">N2599_14915</name>
</gene>